<evidence type="ECO:0000256" key="16">
    <source>
        <dbReference type="ARBA" id="ARBA00030592"/>
    </source>
</evidence>
<evidence type="ECO:0000256" key="14">
    <source>
        <dbReference type="ARBA" id="ARBA00022909"/>
    </source>
</evidence>
<evidence type="ECO:0000256" key="21">
    <source>
        <dbReference type="ARBA" id="ARBA00049161"/>
    </source>
</evidence>
<evidence type="ECO:0000259" key="23">
    <source>
        <dbReference type="Pfam" id="PF08245"/>
    </source>
</evidence>
<keyword evidence="9" id="KW-0436">Ligase</keyword>
<comment type="catalytic activity">
    <reaction evidence="19">
        <text>10-formyltetrahydrofolyl-(gamma-L-Glu)(n) + L-glutamate + ATP = 10-formyltetrahydrofolyl-(gamma-L-Glu)(n+1) + ADP + phosphate + H(+)</text>
        <dbReference type="Rhea" id="RHEA:51904"/>
        <dbReference type="Rhea" id="RHEA-COMP:13088"/>
        <dbReference type="Rhea" id="RHEA-COMP:14300"/>
        <dbReference type="ChEBI" id="CHEBI:15378"/>
        <dbReference type="ChEBI" id="CHEBI:29985"/>
        <dbReference type="ChEBI" id="CHEBI:30616"/>
        <dbReference type="ChEBI" id="CHEBI:43474"/>
        <dbReference type="ChEBI" id="CHEBI:134413"/>
        <dbReference type="ChEBI" id="CHEBI:456216"/>
        <dbReference type="EC" id="6.3.2.17"/>
    </reaction>
</comment>
<dbReference type="InterPro" id="IPR036565">
    <property type="entry name" value="Mur-like_cat_sf"/>
</dbReference>
<evidence type="ECO:0000256" key="13">
    <source>
        <dbReference type="ARBA" id="ARBA00022842"/>
    </source>
</evidence>
<dbReference type="NCBIfam" id="TIGR01499">
    <property type="entry name" value="folC"/>
    <property type="match status" value="1"/>
</dbReference>
<sequence>MTYLDTVNWMFKQLPMYQREGKSAYKADLSNTHLLVEHLKNPHRDFKSLHVAGTNGKGSTSHMLASVLQEAGYKVGLYTSPHLKDFRERIKINGKVVSKQFVIGFIKRNKLFFEENQLSFFEMTVGMAFEYFSKKKVDIAVIEVGLGGRLDSTNVITPEVSVITNIGLDHTKFLGNTLEKIAGEKGGIIKPRIPVVIGETQKETEKVFRHLAKQNDSKIVFADKVVETGLQSDLKGGYQFKNIKTALQAIEELKLKGFKISDSNVEKGLLHVVNNTGLLGRWQILRQHPKVVCDTGHNKEGLTYVMEQLLKEGFDNLHIVLGVVNDKDLDSIIDLFPKKAVYYFCNAKISRALPAEALKAYFEGHNLKGDVYNSVNEAYKAALDNSSVNDFVFIGGSTFVVAEII</sequence>
<dbReference type="SUPFAM" id="SSF53623">
    <property type="entry name" value="MurD-like peptide ligases, catalytic domain"/>
    <property type="match status" value="1"/>
</dbReference>
<proteinExistence type="inferred from homology"/>
<dbReference type="Proteomes" id="UP000323930">
    <property type="component" value="Unassembled WGS sequence"/>
</dbReference>
<comment type="function">
    <text evidence="2">Functions in two distinct reactions of the de novo folate biosynthetic pathway. Catalyzes the addition of a glutamate residue to dihydropteroate (7,8-dihydropteroate or H2Pte) to form dihydrofolate (7,8-dihydrofolate monoglutamate or H2Pte-Glu). Also catalyzes successive additions of L-glutamate to tetrahydrofolate or 10-formyltetrahydrofolate or 5,10-methylenetetrahydrofolate, leading to folylpolyglutamate derivatives.</text>
</comment>
<evidence type="ECO:0000256" key="12">
    <source>
        <dbReference type="ARBA" id="ARBA00022840"/>
    </source>
</evidence>
<dbReference type="EC" id="6.3.2.17" evidence="7"/>
<dbReference type="SUPFAM" id="SSF53244">
    <property type="entry name" value="MurD-like peptide ligases, peptide-binding domain"/>
    <property type="match status" value="1"/>
</dbReference>
<evidence type="ECO:0000313" key="25">
    <source>
        <dbReference type="Proteomes" id="UP000323930"/>
    </source>
</evidence>
<dbReference type="InterPro" id="IPR018109">
    <property type="entry name" value="Folylpolyglutamate_synth_CS"/>
</dbReference>
<dbReference type="AlphaFoldDB" id="A0A5D0HWE3"/>
<keyword evidence="14" id="KW-0289">Folate biosynthesis</keyword>
<dbReference type="PIRSF" id="PIRSF001563">
    <property type="entry name" value="Folylpolyglu_synth"/>
    <property type="match status" value="1"/>
</dbReference>
<feature type="domain" description="Mur ligase C-terminal" evidence="22">
    <location>
        <begin position="280"/>
        <end position="397"/>
    </location>
</feature>
<dbReference type="Gene3D" id="3.90.190.20">
    <property type="entry name" value="Mur ligase, C-terminal domain"/>
    <property type="match status" value="1"/>
</dbReference>
<evidence type="ECO:0000256" key="10">
    <source>
        <dbReference type="ARBA" id="ARBA00022723"/>
    </source>
</evidence>
<feature type="domain" description="Mur ligase central" evidence="23">
    <location>
        <begin position="51"/>
        <end position="223"/>
    </location>
</feature>
<evidence type="ECO:0000313" key="24">
    <source>
        <dbReference type="EMBL" id="TYA74839.1"/>
    </source>
</evidence>
<evidence type="ECO:0000256" key="5">
    <source>
        <dbReference type="ARBA" id="ARBA00008276"/>
    </source>
</evidence>
<comment type="cofactor">
    <cofactor evidence="1">
        <name>Mg(2+)</name>
        <dbReference type="ChEBI" id="CHEBI:18420"/>
    </cofactor>
</comment>
<dbReference type="GO" id="GO:0046872">
    <property type="term" value="F:metal ion binding"/>
    <property type="evidence" value="ECO:0007669"/>
    <property type="project" value="UniProtKB-KW"/>
</dbReference>
<comment type="catalytic activity">
    <reaction evidence="20">
        <text>(6R)-5,10-methylenetetrahydrofolyl-(gamma-L-Glu)(n) + L-glutamate + ATP = (6R)-5,10-methylenetetrahydrofolyl-(gamma-L-Glu)(n+1) + ADP + phosphate + H(+)</text>
        <dbReference type="Rhea" id="RHEA:51912"/>
        <dbReference type="Rhea" id="RHEA-COMP:13257"/>
        <dbReference type="Rhea" id="RHEA-COMP:13258"/>
        <dbReference type="ChEBI" id="CHEBI:15378"/>
        <dbReference type="ChEBI" id="CHEBI:29985"/>
        <dbReference type="ChEBI" id="CHEBI:30616"/>
        <dbReference type="ChEBI" id="CHEBI:43474"/>
        <dbReference type="ChEBI" id="CHEBI:136572"/>
        <dbReference type="ChEBI" id="CHEBI:456216"/>
        <dbReference type="EC" id="6.3.2.17"/>
    </reaction>
</comment>
<evidence type="ECO:0000256" key="3">
    <source>
        <dbReference type="ARBA" id="ARBA00004799"/>
    </source>
</evidence>
<comment type="catalytic activity">
    <reaction evidence="18">
        <text>(6S)-5,6,7,8-tetrahydrofolyl-(gamma-L-Glu)(n) + L-glutamate + ATP = (6S)-5,6,7,8-tetrahydrofolyl-(gamma-L-Glu)(n+1) + ADP + phosphate + H(+)</text>
        <dbReference type="Rhea" id="RHEA:10580"/>
        <dbReference type="Rhea" id="RHEA-COMP:14738"/>
        <dbReference type="Rhea" id="RHEA-COMP:14740"/>
        <dbReference type="ChEBI" id="CHEBI:15378"/>
        <dbReference type="ChEBI" id="CHEBI:29985"/>
        <dbReference type="ChEBI" id="CHEBI:30616"/>
        <dbReference type="ChEBI" id="CHEBI:43474"/>
        <dbReference type="ChEBI" id="CHEBI:141005"/>
        <dbReference type="ChEBI" id="CHEBI:456216"/>
        <dbReference type="EC" id="6.3.2.17"/>
    </reaction>
</comment>
<dbReference type="PANTHER" id="PTHR11136">
    <property type="entry name" value="FOLYLPOLYGLUTAMATE SYNTHASE-RELATED"/>
    <property type="match status" value="1"/>
</dbReference>
<dbReference type="PROSITE" id="PS01012">
    <property type="entry name" value="FOLYLPOLYGLU_SYNT_2"/>
    <property type="match status" value="1"/>
</dbReference>
<dbReference type="PANTHER" id="PTHR11136:SF0">
    <property type="entry name" value="DIHYDROFOLATE SYNTHETASE-RELATED"/>
    <property type="match status" value="1"/>
</dbReference>
<keyword evidence="11" id="KW-0547">Nucleotide-binding</keyword>
<dbReference type="Pfam" id="PF02875">
    <property type="entry name" value="Mur_ligase_C"/>
    <property type="match status" value="1"/>
</dbReference>
<protein>
    <recommendedName>
        <fullName evidence="8">Dihydrofolate synthase/folylpolyglutamate synthase</fullName>
        <ecNumber evidence="6">6.3.2.12</ecNumber>
        <ecNumber evidence="7">6.3.2.17</ecNumber>
    </recommendedName>
    <alternativeName>
        <fullName evidence="17">Folylpoly-gamma-glutamate synthetase-dihydrofolate synthetase</fullName>
    </alternativeName>
    <alternativeName>
        <fullName evidence="15">Folylpolyglutamate synthetase</fullName>
    </alternativeName>
    <alternativeName>
        <fullName evidence="16">Tetrahydrofolylpolyglutamate synthase</fullName>
    </alternativeName>
</protein>
<evidence type="ECO:0000256" key="2">
    <source>
        <dbReference type="ARBA" id="ARBA00002714"/>
    </source>
</evidence>
<evidence type="ECO:0000256" key="9">
    <source>
        <dbReference type="ARBA" id="ARBA00022598"/>
    </source>
</evidence>
<keyword evidence="25" id="KW-1185">Reference proteome</keyword>
<dbReference type="InterPro" id="IPR004101">
    <property type="entry name" value="Mur_ligase_C"/>
</dbReference>
<dbReference type="GO" id="GO:0004326">
    <property type="term" value="F:tetrahydrofolylpolyglutamate synthase activity"/>
    <property type="evidence" value="ECO:0007669"/>
    <property type="project" value="UniProtKB-EC"/>
</dbReference>
<evidence type="ECO:0000256" key="4">
    <source>
        <dbReference type="ARBA" id="ARBA00005150"/>
    </source>
</evidence>
<evidence type="ECO:0000256" key="20">
    <source>
        <dbReference type="ARBA" id="ARBA00049035"/>
    </source>
</evidence>
<organism evidence="24 25">
    <name type="scientific">Seonamhaeicola marinus</name>
    <dbReference type="NCBI Taxonomy" id="1912246"/>
    <lineage>
        <taxon>Bacteria</taxon>
        <taxon>Pseudomonadati</taxon>
        <taxon>Bacteroidota</taxon>
        <taxon>Flavobacteriia</taxon>
        <taxon>Flavobacteriales</taxon>
        <taxon>Flavobacteriaceae</taxon>
    </lineage>
</organism>
<evidence type="ECO:0000256" key="7">
    <source>
        <dbReference type="ARBA" id="ARBA00013025"/>
    </source>
</evidence>
<dbReference type="GO" id="GO:0008841">
    <property type="term" value="F:dihydrofolate synthase activity"/>
    <property type="evidence" value="ECO:0007669"/>
    <property type="project" value="UniProtKB-EC"/>
</dbReference>
<evidence type="ECO:0000256" key="11">
    <source>
        <dbReference type="ARBA" id="ARBA00022741"/>
    </source>
</evidence>
<accession>A0A5D0HWE3</accession>
<evidence type="ECO:0000256" key="8">
    <source>
        <dbReference type="ARBA" id="ARBA00019357"/>
    </source>
</evidence>
<evidence type="ECO:0000256" key="17">
    <source>
        <dbReference type="ARBA" id="ARBA00032510"/>
    </source>
</evidence>
<keyword evidence="13" id="KW-0460">Magnesium</keyword>
<comment type="catalytic activity">
    <reaction evidence="21">
        <text>7,8-dihydropteroate + L-glutamate + ATP = 7,8-dihydrofolate + ADP + phosphate + H(+)</text>
        <dbReference type="Rhea" id="RHEA:23584"/>
        <dbReference type="ChEBI" id="CHEBI:15378"/>
        <dbReference type="ChEBI" id="CHEBI:17839"/>
        <dbReference type="ChEBI" id="CHEBI:29985"/>
        <dbReference type="ChEBI" id="CHEBI:30616"/>
        <dbReference type="ChEBI" id="CHEBI:43474"/>
        <dbReference type="ChEBI" id="CHEBI:57451"/>
        <dbReference type="ChEBI" id="CHEBI:456216"/>
        <dbReference type="EC" id="6.3.2.12"/>
    </reaction>
</comment>
<dbReference type="PROSITE" id="PS01011">
    <property type="entry name" value="FOLYLPOLYGLU_SYNT_1"/>
    <property type="match status" value="1"/>
</dbReference>
<evidence type="ECO:0000256" key="1">
    <source>
        <dbReference type="ARBA" id="ARBA00001946"/>
    </source>
</evidence>
<keyword evidence="10" id="KW-0479">Metal-binding</keyword>
<dbReference type="OrthoDB" id="9809356at2"/>
<comment type="pathway">
    <text evidence="4">Cofactor biosynthesis; tetrahydrofolylpolyglutamate biosynthesis.</text>
</comment>
<dbReference type="EMBL" id="VSDQ01000679">
    <property type="protein sequence ID" value="TYA74839.1"/>
    <property type="molecule type" value="Genomic_DNA"/>
</dbReference>
<evidence type="ECO:0000256" key="18">
    <source>
        <dbReference type="ARBA" id="ARBA00047493"/>
    </source>
</evidence>
<dbReference type="EC" id="6.3.2.12" evidence="6"/>
<evidence type="ECO:0000256" key="19">
    <source>
        <dbReference type="ARBA" id="ARBA00047808"/>
    </source>
</evidence>
<evidence type="ECO:0000259" key="22">
    <source>
        <dbReference type="Pfam" id="PF02875"/>
    </source>
</evidence>
<dbReference type="InterPro" id="IPR036615">
    <property type="entry name" value="Mur_ligase_C_dom_sf"/>
</dbReference>
<dbReference type="RefSeq" id="WP_148544082.1">
    <property type="nucleotide sequence ID" value="NZ_VSDQ01000679.1"/>
</dbReference>
<comment type="similarity">
    <text evidence="5">Belongs to the folylpolyglutamate synthase family.</text>
</comment>
<reference evidence="24 25" key="1">
    <citation type="submission" date="2019-08" db="EMBL/GenBank/DDBJ databases">
        <title>Seonamhaeicola sediminis sp. nov., isolated from marine sediment.</title>
        <authorList>
            <person name="Cao W.R."/>
        </authorList>
    </citation>
    <scope>NUCLEOTIDE SEQUENCE [LARGE SCALE GENOMIC DNA]</scope>
    <source>
        <strain evidence="24 25">B011</strain>
    </source>
</reference>
<dbReference type="GO" id="GO:0005524">
    <property type="term" value="F:ATP binding"/>
    <property type="evidence" value="ECO:0007669"/>
    <property type="project" value="UniProtKB-KW"/>
</dbReference>
<dbReference type="Pfam" id="PF08245">
    <property type="entry name" value="Mur_ligase_M"/>
    <property type="match status" value="1"/>
</dbReference>
<comment type="pathway">
    <text evidence="3">Cofactor biosynthesis; tetrahydrofolate biosynthesis; 7,8-dihydrofolate from 2-amino-4-hydroxy-6-hydroxymethyl-7,8-dihydropteridine diphosphate and 4-aminobenzoate: step 2/2.</text>
</comment>
<dbReference type="InterPro" id="IPR013221">
    <property type="entry name" value="Mur_ligase_cen"/>
</dbReference>
<evidence type="ECO:0000256" key="15">
    <source>
        <dbReference type="ARBA" id="ARBA00030048"/>
    </source>
</evidence>
<dbReference type="FunFam" id="3.40.1190.10:FF:000011">
    <property type="entry name" value="Folylpolyglutamate synthase/dihydrofolate synthase"/>
    <property type="match status" value="1"/>
</dbReference>
<keyword evidence="12" id="KW-0067">ATP-binding</keyword>
<dbReference type="GO" id="GO:0005737">
    <property type="term" value="C:cytoplasm"/>
    <property type="evidence" value="ECO:0007669"/>
    <property type="project" value="TreeGrafter"/>
</dbReference>
<dbReference type="InterPro" id="IPR001645">
    <property type="entry name" value="Folylpolyglutamate_synth"/>
</dbReference>
<dbReference type="GO" id="GO:0046656">
    <property type="term" value="P:folic acid biosynthetic process"/>
    <property type="evidence" value="ECO:0007669"/>
    <property type="project" value="UniProtKB-KW"/>
</dbReference>
<evidence type="ECO:0000256" key="6">
    <source>
        <dbReference type="ARBA" id="ARBA00013023"/>
    </source>
</evidence>
<gene>
    <name evidence="24" type="ORF">FUA24_16160</name>
</gene>
<dbReference type="Gene3D" id="3.40.1190.10">
    <property type="entry name" value="Mur-like, catalytic domain"/>
    <property type="match status" value="1"/>
</dbReference>
<comment type="caution">
    <text evidence="24">The sequence shown here is derived from an EMBL/GenBank/DDBJ whole genome shotgun (WGS) entry which is preliminary data.</text>
</comment>
<name>A0A5D0HWE3_9FLAO</name>